<evidence type="ECO:0000256" key="3">
    <source>
        <dbReference type="ARBA" id="ARBA00023125"/>
    </source>
</evidence>
<proteinExistence type="predicted"/>
<evidence type="ECO:0000256" key="6">
    <source>
        <dbReference type="SAM" id="MobiDB-lite"/>
    </source>
</evidence>
<keyword evidence="3" id="KW-0238">DNA-binding</keyword>
<dbReference type="InterPro" id="IPR051127">
    <property type="entry name" value="Fungal_SecMet_Regulators"/>
</dbReference>
<dbReference type="InterPro" id="IPR036864">
    <property type="entry name" value="Zn2-C6_fun-type_DNA-bd_sf"/>
</dbReference>
<gene>
    <name evidence="8" type="ORF">BO72DRAFT_389839</name>
</gene>
<dbReference type="CDD" id="cd00067">
    <property type="entry name" value="GAL4"/>
    <property type="match status" value="1"/>
</dbReference>
<dbReference type="InterPro" id="IPR001138">
    <property type="entry name" value="Zn2Cys6_DnaBD"/>
</dbReference>
<dbReference type="OrthoDB" id="424974at2759"/>
<dbReference type="Proteomes" id="UP000249789">
    <property type="component" value="Unassembled WGS sequence"/>
</dbReference>
<dbReference type="GeneID" id="63859115"/>
<accession>A0A8G1RG90</accession>
<dbReference type="GO" id="GO:0000435">
    <property type="term" value="P:positive regulation of transcription from RNA polymerase II promoter by galactose"/>
    <property type="evidence" value="ECO:0007669"/>
    <property type="project" value="TreeGrafter"/>
</dbReference>
<evidence type="ECO:0000256" key="5">
    <source>
        <dbReference type="ARBA" id="ARBA00023242"/>
    </source>
</evidence>
<dbReference type="Gene3D" id="4.10.240.10">
    <property type="entry name" value="Zn(2)-C6 fungal-type DNA-binding domain"/>
    <property type="match status" value="1"/>
</dbReference>
<dbReference type="PANTHER" id="PTHR47424:SF3">
    <property type="entry name" value="REGULATORY PROTEIN GAL4"/>
    <property type="match status" value="1"/>
</dbReference>
<dbReference type="Pfam" id="PF00172">
    <property type="entry name" value="Zn_clus"/>
    <property type="match status" value="1"/>
</dbReference>
<dbReference type="RefSeq" id="XP_040796311.1">
    <property type="nucleotide sequence ID" value="XM_040941782.1"/>
</dbReference>
<feature type="domain" description="Zn(2)-C6 fungal-type" evidence="7">
    <location>
        <begin position="30"/>
        <end position="67"/>
    </location>
</feature>
<dbReference type="GO" id="GO:0000978">
    <property type="term" value="F:RNA polymerase II cis-regulatory region sequence-specific DNA binding"/>
    <property type="evidence" value="ECO:0007669"/>
    <property type="project" value="TreeGrafter"/>
</dbReference>
<evidence type="ECO:0000313" key="9">
    <source>
        <dbReference type="Proteomes" id="UP000249789"/>
    </source>
</evidence>
<dbReference type="Pfam" id="PF04082">
    <property type="entry name" value="Fungal_trans"/>
    <property type="match status" value="1"/>
</dbReference>
<evidence type="ECO:0000259" key="7">
    <source>
        <dbReference type="PROSITE" id="PS50048"/>
    </source>
</evidence>
<feature type="region of interest" description="Disordered" evidence="6">
    <location>
        <begin position="1"/>
        <end position="24"/>
    </location>
</feature>
<dbReference type="SMART" id="SM00906">
    <property type="entry name" value="Fungal_trans"/>
    <property type="match status" value="1"/>
</dbReference>
<dbReference type="SMART" id="SM00066">
    <property type="entry name" value="GAL4"/>
    <property type="match status" value="1"/>
</dbReference>
<dbReference type="PROSITE" id="PS50048">
    <property type="entry name" value="ZN2_CY6_FUNGAL_2"/>
    <property type="match status" value="1"/>
</dbReference>
<dbReference type="AlphaFoldDB" id="A0A8G1RG90"/>
<dbReference type="SUPFAM" id="SSF57701">
    <property type="entry name" value="Zn2/Cys6 DNA-binding domain"/>
    <property type="match status" value="1"/>
</dbReference>
<dbReference type="GO" id="GO:0008270">
    <property type="term" value="F:zinc ion binding"/>
    <property type="evidence" value="ECO:0007669"/>
    <property type="project" value="InterPro"/>
</dbReference>
<keyword evidence="5" id="KW-0539">Nucleus</keyword>
<dbReference type="PANTHER" id="PTHR47424">
    <property type="entry name" value="REGULATORY PROTEIN GAL4"/>
    <property type="match status" value="1"/>
</dbReference>
<evidence type="ECO:0000313" key="8">
    <source>
        <dbReference type="EMBL" id="RAK72299.1"/>
    </source>
</evidence>
<evidence type="ECO:0000256" key="2">
    <source>
        <dbReference type="ARBA" id="ARBA00023015"/>
    </source>
</evidence>
<keyword evidence="9" id="KW-1185">Reference proteome</keyword>
<protein>
    <recommendedName>
        <fullName evidence="7">Zn(2)-C6 fungal-type domain-containing protein</fullName>
    </recommendedName>
</protein>
<keyword evidence="1" id="KW-0479">Metal-binding</keyword>
<dbReference type="GO" id="GO:0005634">
    <property type="term" value="C:nucleus"/>
    <property type="evidence" value="ECO:0007669"/>
    <property type="project" value="TreeGrafter"/>
</dbReference>
<feature type="compositionally biased region" description="Basic residues" evidence="6">
    <location>
        <begin position="1"/>
        <end position="10"/>
    </location>
</feature>
<reference evidence="8 9" key="1">
    <citation type="submission" date="2018-02" db="EMBL/GenBank/DDBJ databases">
        <title>The genomes of Aspergillus section Nigri reveals drivers in fungal speciation.</title>
        <authorList>
            <consortium name="DOE Joint Genome Institute"/>
            <person name="Vesth T.C."/>
            <person name="Nybo J."/>
            <person name="Theobald S."/>
            <person name="Brandl J."/>
            <person name="Frisvad J.C."/>
            <person name="Nielsen K.F."/>
            <person name="Lyhne E.K."/>
            <person name="Kogle M.E."/>
            <person name="Kuo A."/>
            <person name="Riley R."/>
            <person name="Clum A."/>
            <person name="Nolan M."/>
            <person name="Lipzen A."/>
            <person name="Salamov A."/>
            <person name="Henrissat B."/>
            <person name="Wiebenga A."/>
            <person name="De vries R.P."/>
            <person name="Grigoriev I.V."/>
            <person name="Mortensen U.H."/>
            <person name="Andersen M.R."/>
            <person name="Baker S.E."/>
        </authorList>
    </citation>
    <scope>NUCLEOTIDE SEQUENCE [LARGE SCALE GENOMIC DNA]</scope>
    <source>
        <strain evidence="8 9">CBS 313.89</strain>
    </source>
</reference>
<dbReference type="InterPro" id="IPR007219">
    <property type="entry name" value="XnlR_reg_dom"/>
</dbReference>
<keyword evidence="4" id="KW-0804">Transcription</keyword>
<name>A0A8G1RG90_9EURO</name>
<evidence type="ECO:0000256" key="1">
    <source>
        <dbReference type="ARBA" id="ARBA00022723"/>
    </source>
</evidence>
<dbReference type="CDD" id="cd12148">
    <property type="entry name" value="fungal_TF_MHR"/>
    <property type="match status" value="1"/>
</dbReference>
<sequence>MMFSFHTRRPSPHDEPSRGPRPKRAKIRNACEVCKIRKTKCDGAKPVCGPCSNRKRLSRATRMACSYRESDSAEHSGYTTEQSPRGHPQPDHADRASSFSTIVPSGSLFGASSGVHIIPDVGNQTSIATPGNKTPSRSQAFPNALRHLPKLQQKSPRNERSGSDFQFVIPPRRQADNLLGLYWDYVDSAYPWLDRTSIESAYETLWIQDGELTMNETVLHCLLNLMFATSCVATQGEPPLVRYESSVVFFERAQALMSYQLLDLYNFEIIQILLLTAVYLQHDKEPQKCFRIIGTAIHIAQELGLHIPETTEAMDNPKERDLARQVWNGCVIMDRICSMTFGCALKVPQSVAKEGLNLLVSNAVEHSSDSVTATLPSKVNFYRSFCRLHHIIGDVIDTFYKFGESKTDRHASKLRLETPSDSSSLVFDKFASLFRIDSALNDWARSLHPFFQMPSELQDPTPTKHITREANILRARYLSIRLLLFRLLLLQIHQGRTENARGIGLYADDDQIMPHVVLQCQINCTKAAADMIEFIIRNSPEQKQAYILPSNWYTVSYVYMAVTNLLAAQTSPQIAQYFTAARLQGLLHEARRILKDYEKHATLTSRCNSVLALIEQNVGGREPIVDYTPSEAVQASSNPLNTSAPDLVIDTQVPPANLSSNLAMMDNYSFDWNEWPMFFSQLDDDTPTAQGWAI</sequence>
<dbReference type="VEuPathDB" id="FungiDB:BO72DRAFT_389839"/>
<dbReference type="GO" id="GO:0006351">
    <property type="term" value="P:DNA-templated transcription"/>
    <property type="evidence" value="ECO:0007669"/>
    <property type="project" value="InterPro"/>
</dbReference>
<dbReference type="GO" id="GO:0000981">
    <property type="term" value="F:DNA-binding transcription factor activity, RNA polymerase II-specific"/>
    <property type="evidence" value="ECO:0007669"/>
    <property type="project" value="InterPro"/>
</dbReference>
<dbReference type="EMBL" id="KZ824698">
    <property type="protein sequence ID" value="RAK72299.1"/>
    <property type="molecule type" value="Genomic_DNA"/>
</dbReference>
<keyword evidence="2" id="KW-0805">Transcription regulation</keyword>
<feature type="region of interest" description="Disordered" evidence="6">
    <location>
        <begin position="67"/>
        <end position="98"/>
    </location>
</feature>
<organism evidence="8 9">
    <name type="scientific">Aspergillus fijiensis CBS 313.89</name>
    <dbReference type="NCBI Taxonomy" id="1448319"/>
    <lineage>
        <taxon>Eukaryota</taxon>
        <taxon>Fungi</taxon>
        <taxon>Dikarya</taxon>
        <taxon>Ascomycota</taxon>
        <taxon>Pezizomycotina</taxon>
        <taxon>Eurotiomycetes</taxon>
        <taxon>Eurotiomycetidae</taxon>
        <taxon>Eurotiales</taxon>
        <taxon>Aspergillaceae</taxon>
        <taxon>Aspergillus</taxon>
    </lineage>
</organism>
<evidence type="ECO:0000256" key="4">
    <source>
        <dbReference type="ARBA" id="ARBA00023163"/>
    </source>
</evidence>